<dbReference type="Proteomes" id="UP001184230">
    <property type="component" value="Unassembled WGS sequence"/>
</dbReference>
<name>A0ABU1NK70_9BURK</name>
<reference evidence="2 3" key="1">
    <citation type="submission" date="2023-07" db="EMBL/GenBank/DDBJ databases">
        <title>Sorghum-associated microbial communities from plants grown in Nebraska, USA.</title>
        <authorList>
            <person name="Schachtman D."/>
        </authorList>
    </citation>
    <scope>NUCLEOTIDE SEQUENCE [LARGE SCALE GENOMIC DNA]</scope>
    <source>
        <strain evidence="2 3">DS1781</strain>
    </source>
</reference>
<dbReference type="RefSeq" id="WP_309906025.1">
    <property type="nucleotide sequence ID" value="NZ_JAVDRF010000012.1"/>
</dbReference>
<evidence type="ECO:0000256" key="1">
    <source>
        <dbReference type="SAM" id="MobiDB-lite"/>
    </source>
</evidence>
<evidence type="ECO:0000313" key="2">
    <source>
        <dbReference type="EMBL" id="MDR6538849.1"/>
    </source>
</evidence>
<proteinExistence type="predicted"/>
<organism evidence="2 3">
    <name type="scientific">Variovorax soli</name>
    <dbReference type="NCBI Taxonomy" id="376815"/>
    <lineage>
        <taxon>Bacteria</taxon>
        <taxon>Pseudomonadati</taxon>
        <taxon>Pseudomonadota</taxon>
        <taxon>Betaproteobacteria</taxon>
        <taxon>Burkholderiales</taxon>
        <taxon>Comamonadaceae</taxon>
        <taxon>Variovorax</taxon>
    </lineage>
</organism>
<gene>
    <name evidence="2" type="ORF">J2739_004642</name>
</gene>
<dbReference type="EMBL" id="JAVDRF010000012">
    <property type="protein sequence ID" value="MDR6538849.1"/>
    <property type="molecule type" value="Genomic_DNA"/>
</dbReference>
<accession>A0ABU1NK70</accession>
<comment type="caution">
    <text evidence="2">The sequence shown here is derived from an EMBL/GenBank/DDBJ whole genome shotgun (WGS) entry which is preliminary data.</text>
</comment>
<sequence length="118" mass="12458">METMNPGFPENPAAYTPGEYSAPSWDELREVGCVLIDDSLQQLAVYPGGGGNVVLMEQNCDSPVQFVVIDKDAVPALISALNKAQAEAAEAWAEVEKEIEAITAAKGDVASGEVGPHR</sequence>
<keyword evidence="3" id="KW-1185">Reference proteome</keyword>
<evidence type="ECO:0000313" key="3">
    <source>
        <dbReference type="Proteomes" id="UP001184230"/>
    </source>
</evidence>
<protein>
    <submittedName>
        <fullName evidence="2">Uncharacterized protein</fullName>
    </submittedName>
</protein>
<feature type="region of interest" description="Disordered" evidence="1">
    <location>
        <begin position="1"/>
        <end position="21"/>
    </location>
</feature>